<name>S7S5Q7_GLOTA</name>
<evidence type="ECO:0008006" key="3">
    <source>
        <dbReference type="Google" id="ProtNLM"/>
    </source>
</evidence>
<dbReference type="AlphaFoldDB" id="S7S5Q7"/>
<accession>S7S5Q7</accession>
<dbReference type="HOGENOM" id="CLU_1360531_0_0_1"/>
<evidence type="ECO:0000313" key="1">
    <source>
        <dbReference type="EMBL" id="EPQ61344.1"/>
    </source>
</evidence>
<dbReference type="RefSeq" id="XP_007861532.1">
    <property type="nucleotide sequence ID" value="XM_007863341.1"/>
</dbReference>
<evidence type="ECO:0000313" key="2">
    <source>
        <dbReference type="Proteomes" id="UP000030669"/>
    </source>
</evidence>
<gene>
    <name evidence="1" type="ORF">GLOTRDRAFT_125065</name>
</gene>
<sequence length="201" mass="23021">MAGLQVLNSSSFVPWGEAPQHHTVKPISLPGLSVLGLSTPFRLEQSDYLPSVRELYLYSTSEGPRLTEPFIAQITSVTLHGRAGPAGLEFIQAFPNLKQLVIWYGDWSEFHLFVPLLNIDYLKLGRRRFQDCYCGDNDYMRVLRSPAALHAPKLRVLQFLGYEDERAQVRTERPKIWAHFRELAQRVTFEIQNTFGEVISD</sequence>
<dbReference type="EMBL" id="KB469296">
    <property type="protein sequence ID" value="EPQ61344.1"/>
    <property type="molecule type" value="Genomic_DNA"/>
</dbReference>
<protein>
    <recommendedName>
        <fullName evidence="3">F-box domain-containing protein</fullName>
    </recommendedName>
</protein>
<dbReference type="KEGG" id="gtr:GLOTRDRAFT_125065"/>
<proteinExistence type="predicted"/>
<dbReference type="Proteomes" id="UP000030669">
    <property type="component" value="Unassembled WGS sequence"/>
</dbReference>
<organism evidence="1 2">
    <name type="scientific">Gloeophyllum trabeum (strain ATCC 11539 / FP-39264 / Madison 617)</name>
    <name type="common">Brown rot fungus</name>
    <dbReference type="NCBI Taxonomy" id="670483"/>
    <lineage>
        <taxon>Eukaryota</taxon>
        <taxon>Fungi</taxon>
        <taxon>Dikarya</taxon>
        <taxon>Basidiomycota</taxon>
        <taxon>Agaricomycotina</taxon>
        <taxon>Agaricomycetes</taxon>
        <taxon>Gloeophyllales</taxon>
        <taxon>Gloeophyllaceae</taxon>
        <taxon>Gloeophyllum</taxon>
    </lineage>
</organism>
<keyword evidence="2" id="KW-1185">Reference proteome</keyword>
<reference evidence="1 2" key="1">
    <citation type="journal article" date="2012" name="Science">
        <title>The Paleozoic origin of enzymatic lignin decomposition reconstructed from 31 fungal genomes.</title>
        <authorList>
            <person name="Floudas D."/>
            <person name="Binder M."/>
            <person name="Riley R."/>
            <person name="Barry K."/>
            <person name="Blanchette R.A."/>
            <person name="Henrissat B."/>
            <person name="Martinez A.T."/>
            <person name="Otillar R."/>
            <person name="Spatafora J.W."/>
            <person name="Yadav J.S."/>
            <person name="Aerts A."/>
            <person name="Benoit I."/>
            <person name="Boyd A."/>
            <person name="Carlson A."/>
            <person name="Copeland A."/>
            <person name="Coutinho P.M."/>
            <person name="de Vries R.P."/>
            <person name="Ferreira P."/>
            <person name="Findley K."/>
            <person name="Foster B."/>
            <person name="Gaskell J."/>
            <person name="Glotzer D."/>
            <person name="Gorecki P."/>
            <person name="Heitman J."/>
            <person name="Hesse C."/>
            <person name="Hori C."/>
            <person name="Igarashi K."/>
            <person name="Jurgens J.A."/>
            <person name="Kallen N."/>
            <person name="Kersten P."/>
            <person name="Kohler A."/>
            <person name="Kuees U."/>
            <person name="Kumar T.K.A."/>
            <person name="Kuo A."/>
            <person name="LaButti K."/>
            <person name="Larrondo L.F."/>
            <person name="Lindquist E."/>
            <person name="Ling A."/>
            <person name="Lombard V."/>
            <person name="Lucas S."/>
            <person name="Lundell T."/>
            <person name="Martin R."/>
            <person name="McLaughlin D.J."/>
            <person name="Morgenstern I."/>
            <person name="Morin E."/>
            <person name="Murat C."/>
            <person name="Nagy L.G."/>
            <person name="Nolan M."/>
            <person name="Ohm R.A."/>
            <person name="Patyshakuliyeva A."/>
            <person name="Rokas A."/>
            <person name="Ruiz-Duenas F.J."/>
            <person name="Sabat G."/>
            <person name="Salamov A."/>
            <person name="Samejima M."/>
            <person name="Schmutz J."/>
            <person name="Slot J.C."/>
            <person name="St John F."/>
            <person name="Stenlid J."/>
            <person name="Sun H."/>
            <person name="Sun S."/>
            <person name="Syed K."/>
            <person name="Tsang A."/>
            <person name="Wiebenga A."/>
            <person name="Young D."/>
            <person name="Pisabarro A."/>
            <person name="Eastwood D.C."/>
            <person name="Martin F."/>
            <person name="Cullen D."/>
            <person name="Grigoriev I.V."/>
            <person name="Hibbett D.S."/>
        </authorList>
    </citation>
    <scope>NUCLEOTIDE SEQUENCE [LARGE SCALE GENOMIC DNA]</scope>
    <source>
        <strain evidence="1 2">ATCC 11539</strain>
    </source>
</reference>
<dbReference type="GeneID" id="19301185"/>